<protein>
    <submittedName>
        <fullName evidence="1">Uncharacterized protein</fullName>
    </submittedName>
</protein>
<dbReference type="Proteomes" id="UP001240749">
    <property type="component" value="Segment"/>
</dbReference>
<accession>A0AA49IJZ0</accession>
<reference evidence="1" key="1">
    <citation type="submission" date="2023-03" db="EMBL/GenBank/DDBJ databases">
        <authorList>
            <person name="Barcik Weissman S.N."/>
            <person name="Chang S."/>
            <person name="Chen D.A."/>
            <person name="Chew B."/>
            <person name="De Jesus J.L."/>
            <person name="Han M.T."/>
            <person name="Hsu T.-Y."/>
            <person name="Rivera W."/>
            <person name="Vu T.L."/>
            <person name="Garza D.R."/>
            <person name="Stephenson J.C."/>
            <person name="Zorawik M."/>
            <person name="Reddi K."/>
            <person name="Freise A.C."/>
            <person name="Furlong K.P."/>
            <person name="Rudner A.D."/>
            <person name="Beyer A.R."/>
            <person name="Chong R.A."/>
            <person name="Edgington N.P."/>
            <person name="Garcia Costas A.M."/>
            <person name="Gibb B.P."/>
            <person name="Klyczek K.K."/>
            <person name="Swerdlow S.J."/>
            <person name="Russell D.A."/>
            <person name="Jacobs-Sera D."/>
            <person name="Hatfull G.F."/>
        </authorList>
    </citation>
    <scope>NUCLEOTIDE SEQUENCE</scope>
</reference>
<sequence length="89" mass="9563">MARKIPVKPYAPKPWAPGTTVEFDGRSGVVWSAGPVPASVWVALDGDTTQMVPVKLPSASRRAGIIPDLALPKMTQEWLRAKRAEGRAA</sequence>
<keyword evidence="2" id="KW-1185">Reference proteome</keyword>
<evidence type="ECO:0000313" key="1">
    <source>
        <dbReference type="EMBL" id="WGH21400.1"/>
    </source>
</evidence>
<name>A0AA49IJZ0_9CAUD</name>
<proteinExistence type="predicted"/>
<dbReference type="EMBL" id="OQ709216">
    <property type="protein sequence ID" value="WGH21400.1"/>
    <property type="molecule type" value="Genomic_DNA"/>
</dbReference>
<organism evidence="1 2">
    <name type="scientific">Arthrobacter phage Emotion</name>
    <dbReference type="NCBI Taxonomy" id="3038361"/>
    <lineage>
        <taxon>Viruses</taxon>
        <taxon>Duplodnaviria</taxon>
        <taxon>Heunggongvirae</taxon>
        <taxon>Uroviricota</taxon>
        <taxon>Caudoviricetes</taxon>
        <taxon>Casidaviridae</taxon>
        <taxon>Emotionvirus</taxon>
        <taxon>Emotionvirus emotion</taxon>
    </lineage>
</organism>
<evidence type="ECO:0000313" key="2">
    <source>
        <dbReference type="Proteomes" id="UP001240749"/>
    </source>
</evidence>
<gene>
    <name evidence="1" type="primary">51</name>
    <name evidence="1" type="ORF">SEA_EMOTION_51</name>
</gene>